<accession>A0A232D9K2</accession>
<feature type="transmembrane region" description="Helical" evidence="1">
    <location>
        <begin position="17"/>
        <end position="39"/>
    </location>
</feature>
<sequence>MDAQAAARLGDEIAHGFGVAAMVAGAVAGALIGAAVVAATAATGGLAAVILAGSIAAGGLSMFQIVKGLTTIFELPEPTTGVLIRGSFNVYVNSRNAMRAGDDVSATCSGLPLNHPLWPFPVLIAEGSATVYINGKPAARLQSKMVCGAHIKTGSQNTFIGGPTERVAFVLDLEEWLHTGLEALGLAALAGGLLLAAMAGVAALVGVVAIGGLMMGGMALLGDLGDRLGPGYRDLFQGVAGMALLGFGPKMARLGNAPKGAPKTQVPKGFEKVYGKAPAAKAEIDAVADGLAAKHGGRVAKAPIKSRERAMQKINNDYKGDPTKIKDLARNTIIVEGDKVNTVAAELANRGAKVKVIDGNADPLGYSGVNSTMNTKAGIPGEIQVNSPEMIYAKESEDMARILLGNDTYDAVAAKAGVPGGQGHKYYEDWRVLDPKSPEAQAIAEKSRAYYDAVRKGNGN</sequence>
<dbReference type="CDD" id="cd14742">
    <property type="entry name" value="PAAR_RHS"/>
    <property type="match status" value="1"/>
</dbReference>
<reference evidence="2 4" key="1">
    <citation type="submission" date="2019-11" db="EMBL/GenBank/DDBJ databases">
        <title>Genomes of ocular Pseudomonas aeruginosa isolates.</title>
        <authorList>
            <person name="Khan M."/>
            <person name="Rice S.A."/>
            <person name="Willcox M.D.P."/>
            <person name="Stapleton F."/>
        </authorList>
    </citation>
    <scope>NUCLEOTIDE SEQUENCE [LARGE SCALE GENOMIC DNA]</scope>
    <source>
        <strain evidence="2 4">PA221</strain>
    </source>
</reference>
<keyword evidence="1" id="KW-0812">Transmembrane</keyword>
<evidence type="ECO:0000313" key="3">
    <source>
        <dbReference type="EMBL" id="WOS78240.1"/>
    </source>
</evidence>
<dbReference type="Proteomes" id="UP000433532">
    <property type="component" value="Unassembled WGS sequence"/>
</dbReference>
<name>A0A232D9K2_PSEAI</name>
<dbReference type="RefSeq" id="WP_003083691.1">
    <property type="nucleotide sequence ID" value="NZ_AP014622.1"/>
</dbReference>
<reference evidence="3" key="3">
    <citation type="submission" date="2023-10" db="EMBL/GenBank/DDBJ databases">
        <title>Pathogen: clinical or host-associated sample.</title>
        <authorList>
            <person name="Hergert J."/>
            <person name="Casey R."/>
            <person name="Wagner J."/>
            <person name="Young E.L."/>
            <person name="Oakeson K.F."/>
        </authorList>
    </citation>
    <scope>NUCLEOTIDE SEQUENCE</scope>
    <source>
        <strain evidence="3">2021CK-01020</strain>
    </source>
</reference>
<keyword evidence="1" id="KW-1133">Transmembrane helix</keyword>
<organism evidence="2 4">
    <name type="scientific">Pseudomonas aeruginosa</name>
    <dbReference type="NCBI Taxonomy" id="287"/>
    <lineage>
        <taxon>Bacteria</taxon>
        <taxon>Pseudomonadati</taxon>
        <taxon>Pseudomonadota</taxon>
        <taxon>Gammaproteobacteria</taxon>
        <taxon>Pseudomonadales</taxon>
        <taxon>Pseudomonadaceae</taxon>
        <taxon>Pseudomonas</taxon>
    </lineage>
</organism>
<dbReference type="EMBL" id="CP136986">
    <property type="protein sequence ID" value="WOS78240.1"/>
    <property type="molecule type" value="Genomic_DNA"/>
</dbReference>
<reference evidence="3" key="2">
    <citation type="submission" date="2023-06" db="EMBL/GenBank/DDBJ databases">
        <authorList>
            <consortium name="Clinical and Environmental Microbiology Branch: Whole genome sequencing antimicrobial resistance pathogens in the healthcare setting"/>
        </authorList>
    </citation>
    <scope>NUCLEOTIDE SEQUENCE</scope>
    <source>
        <strain evidence="3">2021CK-01020</strain>
    </source>
</reference>
<gene>
    <name evidence="3" type="primary">tas1</name>
    <name evidence="2" type="ORF">GNQ48_08600</name>
    <name evidence="3" type="ORF">L4V69_03665</name>
</gene>
<protein>
    <submittedName>
        <fullName evidence="3">T6SS effector (P)ppApp synthetase Tas1</fullName>
    </submittedName>
</protein>
<dbReference type="AlphaFoldDB" id="A0A232D9K2"/>
<dbReference type="InterPro" id="IPR008727">
    <property type="entry name" value="PAAR_motif"/>
</dbReference>
<dbReference type="EMBL" id="WOAD01000005">
    <property type="protein sequence ID" value="MUI35064.1"/>
    <property type="molecule type" value="Genomic_DNA"/>
</dbReference>
<evidence type="ECO:0000256" key="1">
    <source>
        <dbReference type="SAM" id="Phobius"/>
    </source>
</evidence>
<dbReference type="Pfam" id="PF05488">
    <property type="entry name" value="PAAR_motif"/>
    <property type="match status" value="1"/>
</dbReference>
<dbReference type="Gene3D" id="2.60.200.60">
    <property type="match status" value="1"/>
</dbReference>
<evidence type="ECO:0000313" key="2">
    <source>
        <dbReference type="EMBL" id="MUI35064.1"/>
    </source>
</evidence>
<evidence type="ECO:0000313" key="4">
    <source>
        <dbReference type="Proteomes" id="UP000433532"/>
    </source>
</evidence>
<proteinExistence type="predicted"/>
<keyword evidence="1" id="KW-0472">Membrane</keyword>
<feature type="transmembrane region" description="Helical" evidence="1">
    <location>
        <begin position="183"/>
        <end position="210"/>
    </location>
</feature>
<dbReference type="Proteomes" id="UP001297540">
    <property type="component" value="Chromosome"/>
</dbReference>
<dbReference type="KEGG" id="paeb:NCGM1900_0088"/>
<feature type="transmembrane region" description="Helical" evidence="1">
    <location>
        <begin position="46"/>
        <end position="66"/>
    </location>
</feature>